<dbReference type="Proteomes" id="UP001216390">
    <property type="component" value="Chromosome"/>
</dbReference>
<dbReference type="RefSeq" id="WP_272735639.1">
    <property type="nucleotide sequence ID" value="NZ_CP116942.1"/>
</dbReference>
<feature type="domain" description="Amidohydrolase 3" evidence="1">
    <location>
        <begin position="43"/>
        <end position="552"/>
    </location>
</feature>
<dbReference type="InterPro" id="IPR050378">
    <property type="entry name" value="Metallo-dep_Hydrolases_sf"/>
</dbReference>
<dbReference type="SUPFAM" id="SSF51338">
    <property type="entry name" value="Composite domain of metallo-dependent hydrolases"/>
    <property type="match status" value="1"/>
</dbReference>
<dbReference type="InterPro" id="IPR011059">
    <property type="entry name" value="Metal-dep_hydrolase_composite"/>
</dbReference>
<dbReference type="KEGG" id="ima:PO878_16560"/>
<dbReference type="InterPro" id="IPR032466">
    <property type="entry name" value="Metal_Hydrolase"/>
</dbReference>
<evidence type="ECO:0000313" key="3">
    <source>
        <dbReference type="Proteomes" id="UP001216390"/>
    </source>
</evidence>
<dbReference type="Gene3D" id="3.20.20.140">
    <property type="entry name" value="Metal-dependent hydrolases"/>
    <property type="match status" value="2"/>
</dbReference>
<dbReference type="PANTHER" id="PTHR11647:SF1">
    <property type="entry name" value="COLLAPSIN RESPONSE MEDIATOR PROTEIN"/>
    <property type="match status" value="1"/>
</dbReference>
<dbReference type="Gene3D" id="2.30.40.10">
    <property type="entry name" value="Urease, subunit C, domain 1"/>
    <property type="match status" value="2"/>
</dbReference>
<keyword evidence="3" id="KW-1185">Reference proteome</keyword>
<dbReference type="AlphaFoldDB" id="A0AAF0BV83"/>
<organism evidence="2 3">
    <name type="scientific">Iamia majanohamensis</name>
    <dbReference type="NCBI Taxonomy" id="467976"/>
    <lineage>
        <taxon>Bacteria</taxon>
        <taxon>Bacillati</taxon>
        <taxon>Actinomycetota</taxon>
        <taxon>Acidimicrobiia</taxon>
        <taxon>Acidimicrobiales</taxon>
        <taxon>Iamiaceae</taxon>
        <taxon>Iamia</taxon>
    </lineage>
</organism>
<dbReference type="SUPFAM" id="SSF51556">
    <property type="entry name" value="Metallo-dependent hydrolases"/>
    <property type="match status" value="1"/>
</dbReference>
<gene>
    <name evidence="2" type="ORF">PO878_16560</name>
</gene>
<dbReference type="GO" id="GO:0005829">
    <property type="term" value="C:cytosol"/>
    <property type="evidence" value="ECO:0007669"/>
    <property type="project" value="TreeGrafter"/>
</dbReference>
<sequence>MHDLVIRGGLVVDGTGLPGRTADVAVSDGRVTAVGRVDGEARQVIDADGLVVAPGIVDIHTHYDPQLTWDPLCDTSALHGVTTVAAGNCGFSIAPCRADDHAYVAQMFARVEGMDPAALDRIPWGFETFGEYLDTRSGRLGLNLGMYVGHSALRRWVMGDAAFERASTPDELDAISTLFARAMADGSLGLSSSHAPTHLDMADRPVPSRLASLDEMRALADVQGRTGVGSIAYAPGSAVEGIDAADRDLLIELAGRAGVPVVTQGLGGRSKVDAPTKAWAASSAFLDRSAAAGAPVYSLLMARPLNGPFSLARGTSRYEGVPLWDALLAEPHDEKVRLLRDPEHRARLRDAIDHPNRDASVGSTLPPPIWESLRVARVHSDANRAAEGRTVGALAGEDGRHPADVVFDLALADDLETVFHWSNETPAWRELLRDVQRHPQMVVGVSDGGAHLGWDDGAEWSTYFLTTWWQGEQLWRLEEAIRLMTSVPAGVVGLRDRGVLAVGRPADVFLFDPERLAVGRCGLAVDERTGLERFRSVPEGIRATIVNGTVVVDDGTPTGATPGQVVRPC</sequence>
<dbReference type="EMBL" id="CP116942">
    <property type="protein sequence ID" value="WCO66114.1"/>
    <property type="molecule type" value="Genomic_DNA"/>
</dbReference>
<reference evidence="2" key="1">
    <citation type="submission" date="2023-01" db="EMBL/GenBank/DDBJ databases">
        <title>The diversity of Class Acidimicrobiia in South China Sea sediment environments and the proposal of Iamia marina sp. nov., a novel species of the genus Iamia.</title>
        <authorList>
            <person name="He Y."/>
            <person name="Tian X."/>
        </authorList>
    </citation>
    <scope>NUCLEOTIDE SEQUENCE</scope>
    <source>
        <strain evidence="2">DSM 19957</strain>
    </source>
</reference>
<dbReference type="GO" id="GO:0016812">
    <property type="term" value="F:hydrolase activity, acting on carbon-nitrogen (but not peptide) bonds, in cyclic amides"/>
    <property type="evidence" value="ECO:0007669"/>
    <property type="project" value="TreeGrafter"/>
</dbReference>
<proteinExistence type="predicted"/>
<accession>A0AAF0BV83</accession>
<evidence type="ECO:0000259" key="1">
    <source>
        <dbReference type="Pfam" id="PF07969"/>
    </source>
</evidence>
<dbReference type="InterPro" id="IPR013108">
    <property type="entry name" value="Amidohydro_3"/>
</dbReference>
<protein>
    <submittedName>
        <fullName evidence="2">Amidohydrolase family protein</fullName>
    </submittedName>
</protein>
<dbReference type="PANTHER" id="PTHR11647">
    <property type="entry name" value="HYDRANTOINASE/DIHYDROPYRIMIDINASE FAMILY MEMBER"/>
    <property type="match status" value="1"/>
</dbReference>
<dbReference type="Pfam" id="PF07969">
    <property type="entry name" value="Amidohydro_3"/>
    <property type="match status" value="1"/>
</dbReference>
<name>A0AAF0BV83_9ACTN</name>
<evidence type="ECO:0000313" key="2">
    <source>
        <dbReference type="EMBL" id="WCO66114.1"/>
    </source>
</evidence>